<evidence type="ECO:0000313" key="1">
    <source>
        <dbReference type="EMBL" id="OCX70435.1"/>
    </source>
</evidence>
<keyword evidence="2" id="KW-1185">Reference proteome</keyword>
<accession>A0A1C2I364</accession>
<organism evidence="1 2">
    <name type="scientific">Acidithiobacillus thiooxidans</name>
    <name type="common">Thiobacillus thiooxidans</name>
    <dbReference type="NCBI Taxonomy" id="930"/>
    <lineage>
        <taxon>Bacteria</taxon>
        <taxon>Pseudomonadati</taxon>
        <taxon>Pseudomonadota</taxon>
        <taxon>Acidithiobacillia</taxon>
        <taxon>Acidithiobacillales</taxon>
        <taxon>Acidithiobacillaceae</taxon>
        <taxon>Acidithiobacillus</taxon>
    </lineage>
</organism>
<dbReference type="AlphaFoldDB" id="A0A1C2I364"/>
<evidence type="ECO:0000313" key="2">
    <source>
        <dbReference type="Proteomes" id="UP000095008"/>
    </source>
</evidence>
<sequence>MKKRSGRIEAILGEIMPIAHAVGNPLSLDTDLSRIQTILYNLLCERDEEAFQAVLETFRAEGLVDLWQFCWDQATEMACAKSYENGFRSLLMAVPFLANWSGECNATDRKTLSKVLKQHQLIPPRGKLQWLLQPQSIYHLRATSPLQLWIMNTPGANAPYPWNYNRMTVPGMYLLVGRLEFPEQNTPQWPDPEQLARDQREALGWPEGSLDACALLHFFLEIGQDEPETEEDHLLEISFTVLGALKKQLEEEQLSAEDCTVRVEARSDNHLSVTLQPKYHRKALLCNVEYNATRIHRQALMHKIEQVLTDYGFSVEAGASLLSQPTRLH</sequence>
<name>A0A1C2I364_ACITH</name>
<gene>
    <name evidence="1" type="ORF">A6M23_14060</name>
</gene>
<dbReference type="RefSeq" id="WP_065973854.1">
    <property type="nucleotide sequence ID" value="NZ_LWRY01000164.1"/>
</dbReference>
<dbReference type="EMBL" id="LWRY01000164">
    <property type="protein sequence ID" value="OCX70435.1"/>
    <property type="molecule type" value="Genomic_DNA"/>
</dbReference>
<reference evidence="1" key="1">
    <citation type="journal article" date="2016" name="Int. J. Mol. Sci.">
        <title>Comparative genomics of the extreme acidophile Acidithiobacillus thiooxidans reveals intraspecific divergence and niche adaptation.</title>
        <authorList>
            <person name="Zhang X."/>
            <person name="Feng X."/>
            <person name="Tao J."/>
            <person name="Ma L."/>
            <person name="Xiao Y."/>
            <person name="Liang Y."/>
            <person name="Liu X."/>
            <person name="Yin H."/>
        </authorList>
    </citation>
    <scope>NUCLEOTIDE SEQUENCE [LARGE SCALE GENOMIC DNA]</scope>
    <source>
        <strain evidence="1">DXS-W</strain>
    </source>
</reference>
<proteinExistence type="predicted"/>
<comment type="caution">
    <text evidence="1">The sequence shown here is derived from an EMBL/GenBank/DDBJ whole genome shotgun (WGS) entry which is preliminary data.</text>
</comment>
<protein>
    <submittedName>
        <fullName evidence="1">Uncharacterized protein</fullName>
    </submittedName>
</protein>
<dbReference type="OrthoDB" id="5298449at2"/>
<dbReference type="Proteomes" id="UP000095008">
    <property type="component" value="Unassembled WGS sequence"/>
</dbReference>